<dbReference type="EMBL" id="CADCVA010000086">
    <property type="protein sequence ID" value="CAA9408624.1"/>
    <property type="molecule type" value="Genomic_DNA"/>
</dbReference>
<evidence type="ECO:0000313" key="2">
    <source>
        <dbReference type="EMBL" id="CAA9408624.1"/>
    </source>
</evidence>
<sequence>MNDANPGLSKLLLAYTVLGAGLNFVSSVRTRGVRRSVFLFVLGTGLPAAGELLATGPLKLLRHRVRYRIAGVPFGILLGWYAVVHGSLVVAGRVAERLELRQGSKIRTLPPLAALVGLALDLILDPAGLDAGLWEWNADGAYAAKIVGANGNSGVPLVNYLGWAALVGGVVYVYGLAYEYEVEEDLLPAVLLLPLYLAAVGWALRRRKFGHLLYSVPFPVALYAALEKR</sequence>
<dbReference type="Pfam" id="PF04240">
    <property type="entry name" value="Caroten_synth"/>
    <property type="match status" value="1"/>
</dbReference>
<keyword evidence="1" id="KW-1133">Transmembrane helix</keyword>
<proteinExistence type="predicted"/>
<dbReference type="InterPro" id="IPR007354">
    <property type="entry name" value="CruF-like"/>
</dbReference>
<feature type="transmembrane region" description="Helical" evidence="1">
    <location>
        <begin position="185"/>
        <end position="203"/>
    </location>
</feature>
<name>A0A6J4PC82_9ACTN</name>
<organism evidence="2">
    <name type="scientific">uncultured Rubrobacteraceae bacterium</name>
    <dbReference type="NCBI Taxonomy" id="349277"/>
    <lineage>
        <taxon>Bacteria</taxon>
        <taxon>Bacillati</taxon>
        <taxon>Actinomycetota</taxon>
        <taxon>Rubrobacteria</taxon>
        <taxon>Rubrobacterales</taxon>
        <taxon>Rubrobacteraceae</taxon>
        <taxon>environmental samples</taxon>
    </lineage>
</organism>
<feature type="transmembrane region" description="Helical" evidence="1">
    <location>
        <begin position="74"/>
        <end position="94"/>
    </location>
</feature>
<feature type="transmembrane region" description="Helical" evidence="1">
    <location>
        <begin position="160"/>
        <end position="178"/>
    </location>
</feature>
<keyword evidence="1" id="KW-0472">Membrane</keyword>
<keyword evidence="1" id="KW-0812">Transmembrane</keyword>
<gene>
    <name evidence="2" type="ORF">AVDCRST_MAG82-651</name>
</gene>
<dbReference type="PANTHER" id="PTHR39419">
    <property type="entry name" value="SLL0814 PROTEIN"/>
    <property type="match status" value="1"/>
</dbReference>
<dbReference type="PANTHER" id="PTHR39419:SF1">
    <property type="entry name" value="SLL0814 PROTEIN"/>
    <property type="match status" value="1"/>
</dbReference>
<dbReference type="AlphaFoldDB" id="A0A6J4PC82"/>
<protein>
    <submittedName>
        <fullName evidence="2">Carotenoid biosynthesis protein</fullName>
    </submittedName>
</protein>
<evidence type="ECO:0000256" key="1">
    <source>
        <dbReference type="SAM" id="Phobius"/>
    </source>
</evidence>
<feature type="transmembrane region" description="Helical" evidence="1">
    <location>
        <begin position="37"/>
        <end position="54"/>
    </location>
</feature>
<reference evidence="2" key="1">
    <citation type="submission" date="2020-02" db="EMBL/GenBank/DDBJ databases">
        <authorList>
            <person name="Meier V. D."/>
        </authorList>
    </citation>
    <scope>NUCLEOTIDE SEQUENCE</scope>
    <source>
        <strain evidence="2">AVDCRST_MAG82</strain>
    </source>
</reference>
<feature type="transmembrane region" description="Helical" evidence="1">
    <location>
        <begin position="6"/>
        <end position="25"/>
    </location>
</feature>
<accession>A0A6J4PC82</accession>